<reference evidence="2 3" key="1">
    <citation type="journal article" date="2019" name="Nat. Ecol. Evol.">
        <title>Megaphylogeny resolves global patterns of mushroom evolution.</title>
        <authorList>
            <person name="Varga T."/>
            <person name="Krizsan K."/>
            <person name="Foldi C."/>
            <person name="Dima B."/>
            <person name="Sanchez-Garcia M."/>
            <person name="Sanchez-Ramirez S."/>
            <person name="Szollosi G.J."/>
            <person name="Szarkandi J.G."/>
            <person name="Papp V."/>
            <person name="Albert L."/>
            <person name="Andreopoulos W."/>
            <person name="Angelini C."/>
            <person name="Antonin V."/>
            <person name="Barry K.W."/>
            <person name="Bougher N.L."/>
            <person name="Buchanan P."/>
            <person name="Buyck B."/>
            <person name="Bense V."/>
            <person name="Catcheside P."/>
            <person name="Chovatia M."/>
            <person name="Cooper J."/>
            <person name="Damon W."/>
            <person name="Desjardin D."/>
            <person name="Finy P."/>
            <person name="Geml J."/>
            <person name="Haridas S."/>
            <person name="Hughes K."/>
            <person name="Justo A."/>
            <person name="Karasinski D."/>
            <person name="Kautmanova I."/>
            <person name="Kiss B."/>
            <person name="Kocsube S."/>
            <person name="Kotiranta H."/>
            <person name="LaButti K.M."/>
            <person name="Lechner B.E."/>
            <person name="Liimatainen K."/>
            <person name="Lipzen A."/>
            <person name="Lukacs Z."/>
            <person name="Mihaltcheva S."/>
            <person name="Morgado L.N."/>
            <person name="Niskanen T."/>
            <person name="Noordeloos M.E."/>
            <person name="Ohm R.A."/>
            <person name="Ortiz-Santana B."/>
            <person name="Ovrebo C."/>
            <person name="Racz N."/>
            <person name="Riley R."/>
            <person name="Savchenko A."/>
            <person name="Shiryaev A."/>
            <person name="Soop K."/>
            <person name="Spirin V."/>
            <person name="Szebenyi C."/>
            <person name="Tomsovsky M."/>
            <person name="Tulloss R.E."/>
            <person name="Uehling J."/>
            <person name="Grigoriev I.V."/>
            <person name="Vagvolgyi C."/>
            <person name="Papp T."/>
            <person name="Martin F.M."/>
            <person name="Miettinen O."/>
            <person name="Hibbett D.S."/>
            <person name="Nagy L.G."/>
        </authorList>
    </citation>
    <scope>NUCLEOTIDE SEQUENCE [LARGE SCALE GENOMIC DNA]</scope>
    <source>
        <strain evidence="2 3">CBS 962.96</strain>
    </source>
</reference>
<organism evidence="2 3">
    <name type="scientific">Dendrothele bispora (strain CBS 962.96)</name>
    <dbReference type="NCBI Taxonomy" id="1314807"/>
    <lineage>
        <taxon>Eukaryota</taxon>
        <taxon>Fungi</taxon>
        <taxon>Dikarya</taxon>
        <taxon>Basidiomycota</taxon>
        <taxon>Agaricomycotina</taxon>
        <taxon>Agaricomycetes</taxon>
        <taxon>Agaricomycetidae</taxon>
        <taxon>Agaricales</taxon>
        <taxon>Agaricales incertae sedis</taxon>
        <taxon>Dendrothele</taxon>
    </lineage>
</organism>
<accession>A0A4S8MWX7</accession>
<keyword evidence="3" id="KW-1185">Reference proteome</keyword>
<gene>
    <name evidence="2" type="ORF">K435DRAFT_847671</name>
</gene>
<feature type="compositionally biased region" description="Polar residues" evidence="1">
    <location>
        <begin position="116"/>
        <end position="126"/>
    </location>
</feature>
<dbReference type="EMBL" id="ML179036">
    <property type="protein sequence ID" value="THV07867.1"/>
    <property type="molecule type" value="Genomic_DNA"/>
</dbReference>
<protein>
    <submittedName>
        <fullName evidence="2">Uncharacterized protein</fullName>
    </submittedName>
</protein>
<feature type="region of interest" description="Disordered" evidence="1">
    <location>
        <begin position="116"/>
        <end position="192"/>
    </location>
</feature>
<feature type="compositionally biased region" description="Polar residues" evidence="1">
    <location>
        <begin position="152"/>
        <end position="175"/>
    </location>
</feature>
<name>A0A4S8MWX7_DENBC</name>
<evidence type="ECO:0000313" key="2">
    <source>
        <dbReference type="EMBL" id="THV07867.1"/>
    </source>
</evidence>
<proteinExistence type="predicted"/>
<evidence type="ECO:0000313" key="3">
    <source>
        <dbReference type="Proteomes" id="UP000297245"/>
    </source>
</evidence>
<dbReference type="Proteomes" id="UP000297245">
    <property type="component" value="Unassembled WGS sequence"/>
</dbReference>
<evidence type="ECO:0000256" key="1">
    <source>
        <dbReference type="SAM" id="MobiDB-lite"/>
    </source>
</evidence>
<dbReference type="AlphaFoldDB" id="A0A4S8MWX7"/>
<sequence>MSKIEERTTTTFIFIIQKYPGARCDSWQVPSWGPVCVQTRSDTYLNVTASVPIRAPTPLSVWAVKQAFALLDSPVGDEYNYTSRTGTRKPLPIYYGPGSLDAQWCNCRQRSSQPSISSAKYSNLTPAQARRGGKPKSKLSITTNAPDDGVETHSSSPDGGVETQTSPVPCGSQSVAAHLGGADGGVETHSCSVETSSDSQSFAAHYGTLNSFWNQWPAGAEQASGAYSA</sequence>